<protein>
    <recommendedName>
        <fullName evidence="5">SCP domain-containing protein</fullName>
    </recommendedName>
</protein>
<evidence type="ECO:0000259" key="5">
    <source>
        <dbReference type="SMART" id="SM00198"/>
    </source>
</evidence>
<dbReference type="CDD" id="cd05381">
    <property type="entry name" value="CAP_PR-1"/>
    <property type="match status" value="1"/>
</dbReference>
<dbReference type="STRING" id="157652.A0A371F5N9"/>
<evidence type="ECO:0000256" key="1">
    <source>
        <dbReference type="ARBA" id="ARBA00009923"/>
    </source>
</evidence>
<keyword evidence="4" id="KW-1015">Disulfide bond</keyword>
<dbReference type="FunFam" id="3.40.33.10:FF:000006">
    <property type="entry name" value="Putative pathogenesis-related protein 1"/>
    <property type="match status" value="1"/>
</dbReference>
<keyword evidence="3" id="KW-0611">Plant defense</keyword>
<feature type="non-terminal residue" evidence="6">
    <location>
        <position position="1"/>
    </location>
</feature>
<dbReference type="InterPro" id="IPR014044">
    <property type="entry name" value="CAP_dom"/>
</dbReference>
<reference evidence="6" key="1">
    <citation type="submission" date="2018-05" db="EMBL/GenBank/DDBJ databases">
        <title>Draft genome of Mucuna pruriens seed.</title>
        <authorList>
            <person name="Nnadi N.E."/>
            <person name="Vos R."/>
            <person name="Hasami M.H."/>
            <person name="Devisetty U.K."/>
            <person name="Aguiy J.C."/>
        </authorList>
    </citation>
    <scope>NUCLEOTIDE SEQUENCE [LARGE SCALE GENOMIC DNA]</scope>
    <source>
        <strain evidence="6">JCA_2017</strain>
    </source>
</reference>
<keyword evidence="7" id="KW-1185">Reference proteome</keyword>
<dbReference type="InterPro" id="IPR001283">
    <property type="entry name" value="CRISP-related"/>
</dbReference>
<dbReference type="Pfam" id="PF00188">
    <property type="entry name" value="CAP"/>
    <property type="match status" value="1"/>
</dbReference>
<proteinExistence type="inferred from homology"/>
<evidence type="ECO:0000313" key="7">
    <source>
        <dbReference type="Proteomes" id="UP000257109"/>
    </source>
</evidence>
<name>A0A371F5N9_MUCPR</name>
<comment type="caution">
    <text evidence="6">The sequence shown here is derived from an EMBL/GenBank/DDBJ whole genome shotgun (WGS) entry which is preliminary data.</text>
</comment>
<dbReference type="PRINTS" id="PR00837">
    <property type="entry name" value="V5TPXLIKE"/>
</dbReference>
<evidence type="ECO:0000256" key="4">
    <source>
        <dbReference type="ARBA" id="ARBA00023157"/>
    </source>
</evidence>
<dbReference type="SUPFAM" id="SSF55797">
    <property type="entry name" value="PR-1-like"/>
    <property type="match status" value="1"/>
</dbReference>
<dbReference type="InterPro" id="IPR035940">
    <property type="entry name" value="CAP_sf"/>
</dbReference>
<accession>A0A371F5N9</accession>
<gene>
    <name evidence="6" type="ORF">CR513_46916</name>
</gene>
<dbReference type="Gene3D" id="3.40.33.10">
    <property type="entry name" value="CAP"/>
    <property type="match status" value="1"/>
</dbReference>
<organism evidence="6 7">
    <name type="scientific">Mucuna pruriens</name>
    <name type="common">Velvet bean</name>
    <name type="synonym">Dolichos pruriens</name>
    <dbReference type="NCBI Taxonomy" id="157652"/>
    <lineage>
        <taxon>Eukaryota</taxon>
        <taxon>Viridiplantae</taxon>
        <taxon>Streptophyta</taxon>
        <taxon>Embryophyta</taxon>
        <taxon>Tracheophyta</taxon>
        <taxon>Spermatophyta</taxon>
        <taxon>Magnoliopsida</taxon>
        <taxon>eudicotyledons</taxon>
        <taxon>Gunneridae</taxon>
        <taxon>Pentapetalae</taxon>
        <taxon>rosids</taxon>
        <taxon>fabids</taxon>
        <taxon>Fabales</taxon>
        <taxon>Fabaceae</taxon>
        <taxon>Papilionoideae</taxon>
        <taxon>50 kb inversion clade</taxon>
        <taxon>NPAAA clade</taxon>
        <taxon>indigoferoid/millettioid clade</taxon>
        <taxon>Phaseoleae</taxon>
        <taxon>Mucuna</taxon>
    </lineage>
</organism>
<keyword evidence="2" id="KW-0732">Signal</keyword>
<comment type="similarity">
    <text evidence="1">Belongs to the CRISP family.</text>
</comment>
<sequence length="164" mass="17747">MGLCNEVSFCVMCVLGLVIVGDVGYAQNSPDDYLKAHNAARAEVGVTEMAWDDALAAVAQSYANKRKADCQPVHSGDERYGENLVDLPSGDLSGIDAVKYWVDEKAKYDYNSNSCVGGECHHYTQVVWKNSLLLGCAKVTCDNGGTFIVCNYDGPGNFNGEKPY</sequence>
<evidence type="ECO:0000256" key="2">
    <source>
        <dbReference type="ARBA" id="ARBA00022729"/>
    </source>
</evidence>
<dbReference type="Proteomes" id="UP000257109">
    <property type="component" value="Unassembled WGS sequence"/>
</dbReference>
<feature type="domain" description="SCP" evidence="5">
    <location>
        <begin position="28"/>
        <end position="160"/>
    </location>
</feature>
<dbReference type="PANTHER" id="PTHR10334">
    <property type="entry name" value="CYSTEINE-RICH SECRETORY PROTEIN-RELATED"/>
    <property type="match status" value="1"/>
</dbReference>
<evidence type="ECO:0000256" key="3">
    <source>
        <dbReference type="ARBA" id="ARBA00022821"/>
    </source>
</evidence>
<dbReference type="AlphaFoldDB" id="A0A371F5N9"/>
<dbReference type="GO" id="GO:0098542">
    <property type="term" value="P:defense response to other organism"/>
    <property type="evidence" value="ECO:0007669"/>
    <property type="project" value="UniProtKB-ARBA"/>
</dbReference>
<dbReference type="EMBL" id="QJKJ01010515">
    <property type="protein sequence ID" value="RDX73473.1"/>
    <property type="molecule type" value="Genomic_DNA"/>
</dbReference>
<dbReference type="SMART" id="SM00198">
    <property type="entry name" value="SCP"/>
    <property type="match status" value="1"/>
</dbReference>
<evidence type="ECO:0000313" key="6">
    <source>
        <dbReference type="EMBL" id="RDX73473.1"/>
    </source>
</evidence>
<dbReference type="OrthoDB" id="337038at2759"/>